<keyword evidence="5" id="KW-1185">Reference proteome</keyword>
<gene>
    <name evidence="4" type="ORF">AB0C36_04405</name>
</gene>
<dbReference type="PANTHER" id="PTHR30055:SF200">
    <property type="entry name" value="HTH-TYPE TRANSCRIPTIONAL REPRESSOR BDCR"/>
    <property type="match status" value="1"/>
</dbReference>
<name>A0ABV3DAG6_9ACTN</name>
<reference evidence="4 5" key="1">
    <citation type="submission" date="2024-06" db="EMBL/GenBank/DDBJ databases">
        <title>The Natural Products Discovery Center: Release of the First 8490 Sequenced Strains for Exploring Actinobacteria Biosynthetic Diversity.</title>
        <authorList>
            <person name="Kalkreuter E."/>
            <person name="Kautsar S.A."/>
            <person name="Yang D."/>
            <person name="Bader C.D."/>
            <person name="Teijaro C.N."/>
            <person name="Fluegel L."/>
            <person name="Davis C.M."/>
            <person name="Simpson J.R."/>
            <person name="Lauterbach L."/>
            <person name="Steele A.D."/>
            <person name="Gui C."/>
            <person name="Meng S."/>
            <person name="Li G."/>
            <person name="Viehrig K."/>
            <person name="Ye F."/>
            <person name="Su P."/>
            <person name="Kiefer A.F."/>
            <person name="Nichols A."/>
            <person name="Cepeda A.J."/>
            <person name="Yan W."/>
            <person name="Fan B."/>
            <person name="Jiang Y."/>
            <person name="Adhikari A."/>
            <person name="Zheng C.-J."/>
            <person name="Schuster L."/>
            <person name="Cowan T.M."/>
            <person name="Smanski M.J."/>
            <person name="Chevrette M.G."/>
            <person name="De Carvalho L.P.S."/>
            <person name="Shen B."/>
        </authorList>
    </citation>
    <scope>NUCLEOTIDE SEQUENCE [LARGE SCALE GENOMIC DNA]</scope>
    <source>
        <strain evidence="4 5">NPDC048946</strain>
    </source>
</reference>
<dbReference type="EMBL" id="JBEZFP010000007">
    <property type="protein sequence ID" value="MEU8132733.1"/>
    <property type="molecule type" value="Genomic_DNA"/>
</dbReference>
<evidence type="ECO:0000256" key="1">
    <source>
        <dbReference type="ARBA" id="ARBA00023125"/>
    </source>
</evidence>
<dbReference type="RefSeq" id="WP_358349037.1">
    <property type="nucleotide sequence ID" value="NZ_JBEZFP010000007.1"/>
</dbReference>
<comment type="caution">
    <text evidence="4">The sequence shown here is derived from an EMBL/GenBank/DDBJ whole genome shotgun (WGS) entry which is preliminary data.</text>
</comment>
<protein>
    <submittedName>
        <fullName evidence="4">TetR/AcrR family transcriptional regulator</fullName>
    </submittedName>
</protein>
<dbReference type="InterPro" id="IPR001647">
    <property type="entry name" value="HTH_TetR"/>
</dbReference>
<sequence>MLEIAHELFYWHGIRAVGVDRIAAEAGVAPTTLYRLFASKDDLITAYVVRGGEFYQQWFEDALGDPADRDARTRVLSLFDALVDQVHPSRCRGCPFLIALAETPDPNHPANRAARATKAWVRQRFADLADEAGVPRPAEFAARLALVMEGVYASVQATGTDGPAHDARALVDDLFTLAGA</sequence>
<dbReference type="PRINTS" id="PR00455">
    <property type="entry name" value="HTHTETR"/>
</dbReference>
<dbReference type="InterPro" id="IPR036271">
    <property type="entry name" value="Tet_transcr_reg_TetR-rel_C_sf"/>
</dbReference>
<accession>A0ABV3DAG6</accession>
<dbReference type="Gene3D" id="1.10.357.10">
    <property type="entry name" value="Tetracycline Repressor, domain 2"/>
    <property type="match status" value="1"/>
</dbReference>
<dbReference type="SUPFAM" id="SSF48498">
    <property type="entry name" value="Tetracyclin repressor-like, C-terminal domain"/>
    <property type="match status" value="1"/>
</dbReference>
<evidence type="ECO:0000313" key="5">
    <source>
        <dbReference type="Proteomes" id="UP001551482"/>
    </source>
</evidence>
<evidence type="ECO:0000259" key="3">
    <source>
        <dbReference type="PROSITE" id="PS50977"/>
    </source>
</evidence>
<organism evidence="4 5">
    <name type="scientific">Streptodolium elevatio</name>
    <dbReference type="NCBI Taxonomy" id="3157996"/>
    <lineage>
        <taxon>Bacteria</taxon>
        <taxon>Bacillati</taxon>
        <taxon>Actinomycetota</taxon>
        <taxon>Actinomycetes</taxon>
        <taxon>Kitasatosporales</taxon>
        <taxon>Streptomycetaceae</taxon>
        <taxon>Streptodolium</taxon>
    </lineage>
</organism>
<feature type="domain" description="HTH tetR-type" evidence="3">
    <location>
        <begin position="1"/>
        <end position="55"/>
    </location>
</feature>
<dbReference type="SUPFAM" id="SSF46689">
    <property type="entry name" value="Homeodomain-like"/>
    <property type="match status" value="1"/>
</dbReference>
<dbReference type="Pfam" id="PF00440">
    <property type="entry name" value="TetR_N"/>
    <property type="match status" value="1"/>
</dbReference>
<feature type="DNA-binding region" description="H-T-H motif" evidence="2">
    <location>
        <begin position="18"/>
        <end position="37"/>
    </location>
</feature>
<keyword evidence="1 2" id="KW-0238">DNA-binding</keyword>
<evidence type="ECO:0000313" key="4">
    <source>
        <dbReference type="EMBL" id="MEU8132733.1"/>
    </source>
</evidence>
<dbReference type="PANTHER" id="PTHR30055">
    <property type="entry name" value="HTH-TYPE TRANSCRIPTIONAL REGULATOR RUTR"/>
    <property type="match status" value="1"/>
</dbReference>
<dbReference type="Proteomes" id="UP001551482">
    <property type="component" value="Unassembled WGS sequence"/>
</dbReference>
<proteinExistence type="predicted"/>
<evidence type="ECO:0000256" key="2">
    <source>
        <dbReference type="PROSITE-ProRule" id="PRU00335"/>
    </source>
</evidence>
<dbReference type="InterPro" id="IPR009057">
    <property type="entry name" value="Homeodomain-like_sf"/>
</dbReference>
<dbReference type="PROSITE" id="PS50977">
    <property type="entry name" value="HTH_TETR_2"/>
    <property type="match status" value="1"/>
</dbReference>
<dbReference type="InterPro" id="IPR050109">
    <property type="entry name" value="HTH-type_TetR-like_transc_reg"/>
</dbReference>